<reference evidence="1 2" key="2">
    <citation type="journal article" date="2022" name="Mol. Ecol. Resour.">
        <title>The genomes of chicory, endive, great burdock and yacon provide insights into Asteraceae paleo-polyploidization history and plant inulin production.</title>
        <authorList>
            <person name="Fan W."/>
            <person name="Wang S."/>
            <person name="Wang H."/>
            <person name="Wang A."/>
            <person name="Jiang F."/>
            <person name="Liu H."/>
            <person name="Zhao H."/>
            <person name="Xu D."/>
            <person name="Zhang Y."/>
        </authorList>
    </citation>
    <scope>NUCLEOTIDE SEQUENCE [LARGE SCALE GENOMIC DNA]</scope>
    <source>
        <strain evidence="2">cv. Punajuju</strain>
        <tissue evidence="1">Leaves</tissue>
    </source>
</reference>
<sequence>MDPTSLRHSTRRHLDEGQTVTRHAKVKTNARNMGKKGSWFSAITRFCTWNSKQKAAHESGNKSLKEKKGLKHGGGNRSFIPLFREPSSIEKILGEVDQQKLFIGHSSLSQQPEAQPQPQPQPCVSGRPPSPAPAPAPAPALAPAPAPAPAPDSPRVVHQQTEISYRPEPSVELSATRIQAVYRGYMARRKLRGVTGLARLQGVVRGQHVKRQTVNAMKQMQLLVRLQTQIQSRRMETLQNQSQALNRQPQPETSLTNNQLEMGDENWDDSSITKEEREARLQRKMEALKKRERAMAYAHSHQLWKATPKSAQNILMGFPWWWNWLDRQPPVNNHQSPSRQKQAVESPIRPSSSRSMAPSRTRQHTTPSTTPPSRIMKFSKPRRAISSSASGSPYPMKDDDSLMSCPPFSVPNYMSPTISAKAKARPTSNPKDRMPGTPGSVSSQRRFSFPVTPSSTGSGKHRKSPGSVGDFSVDSAFSIHRKPFNRFV</sequence>
<evidence type="ECO:0000313" key="1">
    <source>
        <dbReference type="EMBL" id="KAI3791041.1"/>
    </source>
</evidence>
<comment type="caution">
    <text evidence="1">The sequence shown here is derived from an EMBL/GenBank/DDBJ whole genome shotgun (WGS) entry which is preliminary data.</text>
</comment>
<accession>A0ACB9H6V6</accession>
<protein>
    <submittedName>
        <fullName evidence="1">Uncharacterized protein</fullName>
    </submittedName>
</protein>
<keyword evidence="2" id="KW-1185">Reference proteome</keyword>
<proteinExistence type="predicted"/>
<evidence type="ECO:0000313" key="2">
    <source>
        <dbReference type="Proteomes" id="UP001055811"/>
    </source>
</evidence>
<reference evidence="2" key="1">
    <citation type="journal article" date="2022" name="Mol. Ecol. Resour.">
        <title>The genomes of chicory, endive, great burdock and yacon provide insights into Asteraceae palaeo-polyploidization history and plant inulin production.</title>
        <authorList>
            <person name="Fan W."/>
            <person name="Wang S."/>
            <person name="Wang H."/>
            <person name="Wang A."/>
            <person name="Jiang F."/>
            <person name="Liu H."/>
            <person name="Zhao H."/>
            <person name="Xu D."/>
            <person name="Zhang Y."/>
        </authorList>
    </citation>
    <scope>NUCLEOTIDE SEQUENCE [LARGE SCALE GENOMIC DNA]</scope>
    <source>
        <strain evidence="2">cv. Punajuju</strain>
    </source>
</reference>
<dbReference type="EMBL" id="CM042009">
    <property type="protein sequence ID" value="KAI3791041.1"/>
    <property type="molecule type" value="Genomic_DNA"/>
</dbReference>
<dbReference type="Proteomes" id="UP001055811">
    <property type="component" value="Linkage Group LG01"/>
</dbReference>
<name>A0ACB9H6V6_CICIN</name>
<organism evidence="1 2">
    <name type="scientific">Cichorium intybus</name>
    <name type="common">Chicory</name>
    <dbReference type="NCBI Taxonomy" id="13427"/>
    <lineage>
        <taxon>Eukaryota</taxon>
        <taxon>Viridiplantae</taxon>
        <taxon>Streptophyta</taxon>
        <taxon>Embryophyta</taxon>
        <taxon>Tracheophyta</taxon>
        <taxon>Spermatophyta</taxon>
        <taxon>Magnoliopsida</taxon>
        <taxon>eudicotyledons</taxon>
        <taxon>Gunneridae</taxon>
        <taxon>Pentapetalae</taxon>
        <taxon>asterids</taxon>
        <taxon>campanulids</taxon>
        <taxon>Asterales</taxon>
        <taxon>Asteraceae</taxon>
        <taxon>Cichorioideae</taxon>
        <taxon>Cichorieae</taxon>
        <taxon>Cichoriinae</taxon>
        <taxon>Cichorium</taxon>
    </lineage>
</organism>
<gene>
    <name evidence="1" type="ORF">L2E82_04588</name>
</gene>